<proteinExistence type="predicted"/>
<name>L1ILF5_GUITC</name>
<sequence>MPLTWSTDIPHVSLDSVRRFILLRSCYRLGPPYTITLCNERFETFALSKIAELKEKLDATTTKEKKISISSTIKKLEVALEKAKAADKVFVPSEEAIECLHSMAVQAVHWYPYYVRQTHYRHAPVFNKHGFTFVADVYYDWDSDKFFHYIRKYNTDDDYLFLSYTERTDQDSGGRVAHGKHLGEVGSMSVNHLPSGSHPEEAIDYDGVQVVFHSASIPNNDCHSDETPTPSKGEIEQETMDLLHESLEQLAEWGELADRDDGVLRFPPSVLRAAGIQDDGLWDEAYYDEDIQYEFNNYFEEGTGDGLAEDGDGMAENRDAFIPEIELSEKEDDPKETEYLTIRSEITSKMVLLKHVANVMLWIALVLFDNKTPETYKRNITGCRCTHGHFGRNGQACSPCPVGTYKDLGSIESCGPRACNLQTAIQHDDVVVAATWLVLLKYLENIT</sequence>
<organism evidence="1">
    <name type="scientific">Guillardia theta (strain CCMP2712)</name>
    <name type="common">Cryptophyte</name>
    <dbReference type="NCBI Taxonomy" id="905079"/>
    <lineage>
        <taxon>Eukaryota</taxon>
        <taxon>Cryptophyceae</taxon>
        <taxon>Pyrenomonadales</taxon>
        <taxon>Geminigeraceae</taxon>
        <taxon>Guillardia</taxon>
    </lineage>
</organism>
<dbReference type="GeneID" id="17293466"/>
<dbReference type="RefSeq" id="XP_005823704.1">
    <property type="nucleotide sequence ID" value="XM_005823647.1"/>
</dbReference>
<dbReference type="PaxDb" id="55529-EKX36724"/>
<reference evidence="2" key="3">
    <citation type="submission" date="2016-03" db="UniProtKB">
        <authorList>
            <consortium name="EnsemblProtists"/>
        </authorList>
    </citation>
    <scope>IDENTIFICATION</scope>
</reference>
<evidence type="ECO:0000313" key="3">
    <source>
        <dbReference type="Proteomes" id="UP000011087"/>
    </source>
</evidence>
<dbReference type="HOGENOM" id="CLU_613166_0_0_1"/>
<gene>
    <name evidence="1" type="ORF">GUITHDRAFT_117155</name>
</gene>
<dbReference type="AlphaFoldDB" id="L1ILF5"/>
<evidence type="ECO:0000313" key="2">
    <source>
        <dbReference type="EnsemblProtists" id="EKX36724"/>
    </source>
</evidence>
<reference evidence="3" key="2">
    <citation type="submission" date="2012-11" db="EMBL/GenBank/DDBJ databases">
        <authorList>
            <person name="Kuo A."/>
            <person name="Curtis B.A."/>
            <person name="Tanifuji G."/>
            <person name="Burki F."/>
            <person name="Gruber A."/>
            <person name="Irimia M."/>
            <person name="Maruyama S."/>
            <person name="Arias M.C."/>
            <person name="Ball S.G."/>
            <person name="Gile G.H."/>
            <person name="Hirakawa Y."/>
            <person name="Hopkins J.F."/>
            <person name="Rensing S.A."/>
            <person name="Schmutz J."/>
            <person name="Symeonidi A."/>
            <person name="Elias M."/>
            <person name="Eveleigh R.J."/>
            <person name="Herman E.K."/>
            <person name="Klute M.J."/>
            <person name="Nakayama T."/>
            <person name="Obornik M."/>
            <person name="Reyes-Prieto A."/>
            <person name="Armbrust E.V."/>
            <person name="Aves S.J."/>
            <person name="Beiko R.G."/>
            <person name="Coutinho P."/>
            <person name="Dacks J.B."/>
            <person name="Durnford D.G."/>
            <person name="Fast N.M."/>
            <person name="Green B.R."/>
            <person name="Grisdale C."/>
            <person name="Hempe F."/>
            <person name="Henrissat B."/>
            <person name="Hoppner M.P."/>
            <person name="Ishida K.-I."/>
            <person name="Kim E."/>
            <person name="Koreny L."/>
            <person name="Kroth P.G."/>
            <person name="Liu Y."/>
            <person name="Malik S.-B."/>
            <person name="Maier U.G."/>
            <person name="McRose D."/>
            <person name="Mock T."/>
            <person name="Neilson J.A."/>
            <person name="Onodera N.T."/>
            <person name="Poole A.M."/>
            <person name="Pritham E.J."/>
            <person name="Richards T.A."/>
            <person name="Rocap G."/>
            <person name="Roy S.W."/>
            <person name="Sarai C."/>
            <person name="Schaack S."/>
            <person name="Shirato S."/>
            <person name="Slamovits C.H."/>
            <person name="Spencer D.F."/>
            <person name="Suzuki S."/>
            <person name="Worden A.Z."/>
            <person name="Zauner S."/>
            <person name="Barry K."/>
            <person name="Bell C."/>
            <person name="Bharti A.K."/>
            <person name="Crow J.A."/>
            <person name="Grimwood J."/>
            <person name="Kramer R."/>
            <person name="Lindquist E."/>
            <person name="Lucas S."/>
            <person name="Salamov A."/>
            <person name="McFadden G.I."/>
            <person name="Lane C.E."/>
            <person name="Keeling P.J."/>
            <person name="Gray M.W."/>
            <person name="Grigoriev I.V."/>
            <person name="Archibald J.M."/>
        </authorList>
    </citation>
    <scope>NUCLEOTIDE SEQUENCE</scope>
    <source>
        <strain evidence="3">CCMP2712</strain>
    </source>
</reference>
<dbReference type="EMBL" id="JH993069">
    <property type="protein sequence ID" value="EKX36724.1"/>
    <property type="molecule type" value="Genomic_DNA"/>
</dbReference>
<dbReference type="Proteomes" id="UP000011087">
    <property type="component" value="Unassembled WGS sequence"/>
</dbReference>
<protein>
    <submittedName>
        <fullName evidence="1 2">Uncharacterized protein</fullName>
    </submittedName>
</protein>
<keyword evidence="3" id="KW-1185">Reference proteome</keyword>
<dbReference type="EnsemblProtists" id="EKX36724">
    <property type="protein sequence ID" value="EKX36724"/>
    <property type="gene ID" value="GUITHDRAFT_117155"/>
</dbReference>
<accession>L1ILF5</accession>
<dbReference type="KEGG" id="gtt:GUITHDRAFT_117155"/>
<reference evidence="1 3" key="1">
    <citation type="journal article" date="2012" name="Nature">
        <title>Algal genomes reveal evolutionary mosaicism and the fate of nucleomorphs.</title>
        <authorList>
            <consortium name="DOE Joint Genome Institute"/>
            <person name="Curtis B.A."/>
            <person name="Tanifuji G."/>
            <person name="Burki F."/>
            <person name="Gruber A."/>
            <person name="Irimia M."/>
            <person name="Maruyama S."/>
            <person name="Arias M.C."/>
            <person name="Ball S.G."/>
            <person name="Gile G.H."/>
            <person name="Hirakawa Y."/>
            <person name="Hopkins J.F."/>
            <person name="Kuo A."/>
            <person name="Rensing S.A."/>
            <person name="Schmutz J."/>
            <person name="Symeonidi A."/>
            <person name="Elias M."/>
            <person name="Eveleigh R.J."/>
            <person name="Herman E.K."/>
            <person name="Klute M.J."/>
            <person name="Nakayama T."/>
            <person name="Obornik M."/>
            <person name="Reyes-Prieto A."/>
            <person name="Armbrust E.V."/>
            <person name="Aves S.J."/>
            <person name="Beiko R.G."/>
            <person name="Coutinho P."/>
            <person name="Dacks J.B."/>
            <person name="Durnford D.G."/>
            <person name="Fast N.M."/>
            <person name="Green B.R."/>
            <person name="Grisdale C.J."/>
            <person name="Hempel F."/>
            <person name="Henrissat B."/>
            <person name="Hoppner M.P."/>
            <person name="Ishida K."/>
            <person name="Kim E."/>
            <person name="Koreny L."/>
            <person name="Kroth P.G."/>
            <person name="Liu Y."/>
            <person name="Malik S.B."/>
            <person name="Maier U.G."/>
            <person name="McRose D."/>
            <person name="Mock T."/>
            <person name="Neilson J.A."/>
            <person name="Onodera N.T."/>
            <person name="Poole A.M."/>
            <person name="Pritham E.J."/>
            <person name="Richards T.A."/>
            <person name="Rocap G."/>
            <person name="Roy S.W."/>
            <person name="Sarai C."/>
            <person name="Schaack S."/>
            <person name="Shirato S."/>
            <person name="Slamovits C.H."/>
            <person name="Spencer D.F."/>
            <person name="Suzuki S."/>
            <person name="Worden A.Z."/>
            <person name="Zauner S."/>
            <person name="Barry K."/>
            <person name="Bell C."/>
            <person name="Bharti A.K."/>
            <person name="Crow J.A."/>
            <person name="Grimwood J."/>
            <person name="Kramer R."/>
            <person name="Lindquist E."/>
            <person name="Lucas S."/>
            <person name="Salamov A."/>
            <person name="McFadden G.I."/>
            <person name="Lane C.E."/>
            <person name="Keeling P.J."/>
            <person name="Gray M.W."/>
            <person name="Grigoriev I.V."/>
            <person name="Archibald J.M."/>
        </authorList>
    </citation>
    <scope>NUCLEOTIDE SEQUENCE</scope>
    <source>
        <strain evidence="1 3">CCMP2712</strain>
    </source>
</reference>
<evidence type="ECO:0000313" key="1">
    <source>
        <dbReference type="EMBL" id="EKX36724.1"/>
    </source>
</evidence>